<proteinExistence type="predicted"/>
<evidence type="ECO:0000313" key="2">
    <source>
        <dbReference type="Proteomes" id="UP001500456"/>
    </source>
</evidence>
<keyword evidence="2" id="KW-1185">Reference proteome</keyword>
<evidence type="ECO:0000313" key="1">
    <source>
        <dbReference type="EMBL" id="GAA4033332.1"/>
    </source>
</evidence>
<sequence>MTASEYPYEYEKQRTAQLALGRLLTRATKTGLRPLSWTVSPHGVLIGEESGSQRRADLEQLFEQWAAFFGDDLVREDDDLFTSNSDVKAHTNNAPGAGKDVTVRLRITVTSDWEQYL</sequence>
<protein>
    <submittedName>
        <fullName evidence="1">Uncharacterized protein</fullName>
    </submittedName>
</protein>
<comment type="caution">
    <text evidence="1">The sequence shown here is derived from an EMBL/GenBank/DDBJ whole genome shotgun (WGS) entry which is preliminary data.</text>
</comment>
<gene>
    <name evidence="1" type="ORF">GCM10022232_93930</name>
</gene>
<reference evidence="2" key="1">
    <citation type="journal article" date="2019" name="Int. J. Syst. Evol. Microbiol.">
        <title>The Global Catalogue of Microorganisms (GCM) 10K type strain sequencing project: providing services to taxonomists for standard genome sequencing and annotation.</title>
        <authorList>
            <consortium name="The Broad Institute Genomics Platform"/>
            <consortium name="The Broad Institute Genome Sequencing Center for Infectious Disease"/>
            <person name="Wu L."/>
            <person name="Ma J."/>
        </authorList>
    </citation>
    <scope>NUCLEOTIDE SEQUENCE [LARGE SCALE GENOMIC DNA]</scope>
    <source>
        <strain evidence="2">JCM 16924</strain>
    </source>
</reference>
<dbReference type="EMBL" id="BAAAZX010000070">
    <property type="protein sequence ID" value="GAA4033332.1"/>
    <property type="molecule type" value="Genomic_DNA"/>
</dbReference>
<accession>A0ABP7TZG1</accession>
<organism evidence="1 2">
    <name type="scientific">Streptomyces plumbiresistens</name>
    <dbReference type="NCBI Taxonomy" id="511811"/>
    <lineage>
        <taxon>Bacteria</taxon>
        <taxon>Bacillati</taxon>
        <taxon>Actinomycetota</taxon>
        <taxon>Actinomycetes</taxon>
        <taxon>Kitasatosporales</taxon>
        <taxon>Streptomycetaceae</taxon>
        <taxon>Streptomyces</taxon>
    </lineage>
</organism>
<name>A0ABP7TZG1_9ACTN</name>
<dbReference type="Proteomes" id="UP001500456">
    <property type="component" value="Unassembled WGS sequence"/>
</dbReference>
<dbReference type="RefSeq" id="WP_345572050.1">
    <property type="nucleotide sequence ID" value="NZ_BAAAZX010000070.1"/>
</dbReference>